<dbReference type="Proteomes" id="UP000031523">
    <property type="component" value="Chromosome"/>
</dbReference>
<evidence type="ECO:0000313" key="1">
    <source>
        <dbReference type="EMBL" id="AJE84712.1"/>
    </source>
</evidence>
<sequence length="48" mass="5202">MEYEDLVQLWVAPCWIAMSAPVRPVGDVVSPRRVGSNGVTGQLLCVMA</sequence>
<keyword evidence="2" id="KW-1185">Reference proteome</keyword>
<accession>A0A0B5F302</accession>
<dbReference type="AlphaFoldDB" id="A0A0B5F302"/>
<protein>
    <submittedName>
        <fullName evidence="1">Uncharacterized protein</fullName>
    </submittedName>
</protein>
<evidence type="ECO:0000313" key="2">
    <source>
        <dbReference type="Proteomes" id="UP000031523"/>
    </source>
</evidence>
<reference evidence="1 2" key="1">
    <citation type="submission" date="2015-01" db="EMBL/GenBank/DDBJ databases">
        <title>Enhanced salinomycin production by adjusting the supply of polyketide extender units in Streptomyce albus DSM 41398.</title>
        <authorList>
            <person name="Lu C."/>
        </authorList>
    </citation>
    <scope>NUCLEOTIDE SEQUENCE [LARGE SCALE GENOMIC DNA]</scope>
    <source>
        <strain evidence="2">ATCC 21838 / DSM 41398 / FERM P-419 / JCM 4703 / NBRC 107858</strain>
    </source>
</reference>
<organism evidence="1 2">
    <name type="scientific">Streptomyces albus (strain ATCC 21838 / DSM 41398 / FERM P-419 / JCM 4703 / NBRC 107858)</name>
    <dbReference type="NCBI Taxonomy" id="1081613"/>
    <lineage>
        <taxon>Bacteria</taxon>
        <taxon>Bacillati</taxon>
        <taxon>Actinomycetota</taxon>
        <taxon>Actinomycetes</taxon>
        <taxon>Kitasatosporales</taxon>
        <taxon>Streptomycetaceae</taxon>
        <taxon>Streptomyces</taxon>
    </lineage>
</organism>
<proteinExistence type="predicted"/>
<name>A0A0B5F302_STRA4</name>
<dbReference type="KEGG" id="sals:SLNWT_4336"/>
<gene>
    <name evidence="1" type="ORF">SLNWT_4336</name>
</gene>
<dbReference type="EMBL" id="CP010519">
    <property type="protein sequence ID" value="AJE84712.1"/>
    <property type="molecule type" value="Genomic_DNA"/>
</dbReference>